<dbReference type="SUPFAM" id="SSF54821">
    <property type="entry name" value="Ribosomal protein S3 C-terminal domain"/>
    <property type="match status" value="1"/>
</dbReference>
<dbReference type="Proteomes" id="UP000254802">
    <property type="component" value="Unassembled WGS sequence"/>
</dbReference>
<dbReference type="InterPro" id="IPR005704">
    <property type="entry name" value="Ribosomal_uS3_bac-typ"/>
</dbReference>
<evidence type="ECO:0000313" key="8">
    <source>
        <dbReference type="Proteomes" id="UP000254802"/>
    </source>
</evidence>
<accession>A0A378MUY5</accession>
<dbReference type="GO" id="GO:0022627">
    <property type="term" value="C:cytosolic small ribosomal subunit"/>
    <property type="evidence" value="ECO:0007669"/>
    <property type="project" value="TreeGrafter"/>
</dbReference>
<dbReference type="InterPro" id="IPR001351">
    <property type="entry name" value="Ribosomal_uS3_C"/>
</dbReference>
<evidence type="ECO:0000256" key="5">
    <source>
        <dbReference type="RuleBase" id="RU003624"/>
    </source>
</evidence>
<evidence type="ECO:0000256" key="4">
    <source>
        <dbReference type="ARBA" id="ARBA00035521"/>
    </source>
</evidence>
<keyword evidence="2 5" id="KW-0689">Ribosomal protein</keyword>
<comment type="similarity">
    <text evidence="1 5">Belongs to the universal ribosomal protein uS3 family.</text>
</comment>
<evidence type="ECO:0000259" key="6">
    <source>
        <dbReference type="Pfam" id="PF00189"/>
    </source>
</evidence>
<dbReference type="PROSITE" id="PS00548">
    <property type="entry name" value="RIBOSOMAL_S3"/>
    <property type="match status" value="1"/>
</dbReference>
<dbReference type="InterPro" id="IPR036419">
    <property type="entry name" value="Ribosomal_S3_C_sf"/>
</dbReference>
<evidence type="ECO:0000313" key="7">
    <source>
        <dbReference type="EMBL" id="STY59517.1"/>
    </source>
</evidence>
<dbReference type="FunFam" id="3.30.1140.32:FF:000001">
    <property type="entry name" value="30S ribosomal protein S3"/>
    <property type="match status" value="1"/>
</dbReference>
<dbReference type="STRING" id="75985.WC39_00860"/>
<dbReference type="AlphaFoldDB" id="A0A378MUY5"/>
<dbReference type="InterPro" id="IPR018280">
    <property type="entry name" value="Ribosomal_uS3_CS"/>
</dbReference>
<organism evidence="7 8">
    <name type="scientific">Mannheimia haemolytica</name>
    <name type="common">Pasteurella haemolytica</name>
    <dbReference type="NCBI Taxonomy" id="75985"/>
    <lineage>
        <taxon>Bacteria</taxon>
        <taxon>Pseudomonadati</taxon>
        <taxon>Pseudomonadota</taxon>
        <taxon>Gammaproteobacteria</taxon>
        <taxon>Pasteurellales</taxon>
        <taxon>Pasteurellaceae</taxon>
        <taxon>Mannheimia</taxon>
    </lineage>
</organism>
<dbReference type="NCBIfam" id="TIGR01009">
    <property type="entry name" value="rpsC_bact"/>
    <property type="match status" value="1"/>
</dbReference>
<evidence type="ECO:0000256" key="2">
    <source>
        <dbReference type="ARBA" id="ARBA00022980"/>
    </source>
</evidence>
<proteinExistence type="inferred from homology"/>
<dbReference type="Pfam" id="PF00189">
    <property type="entry name" value="Ribosomal_S3_C"/>
    <property type="match status" value="1"/>
</dbReference>
<dbReference type="PANTHER" id="PTHR11760">
    <property type="entry name" value="30S/40S RIBOSOMAL PROTEIN S3"/>
    <property type="match status" value="1"/>
</dbReference>
<dbReference type="InterPro" id="IPR057258">
    <property type="entry name" value="Ribosomal_uS3"/>
</dbReference>
<evidence type="ECO:0000256" key="3">
    <source>
        <dbReference type="ARBA" id="ARBA00023274"/>
    </source>
</evidence>
<reference evidence="7 8" key="1">
    <citation type="submission" date="2018-06" db="EMBL/GenBank/DDBJ databases">
        <authorList>
            <consortium name="Pathogen Informatics"/>
            <person name="Doyle S."/>
        </authorList>
    </citation>
    <scope>NUCLEOTIDE SEQUENCE [LARGE SCALE GENOMIC DNA]</scope>
    <source>
        <strain evidence="7 8">NCTC10638</strain>
    </source>
</reference>
<dbReference type="PANTHER" id="PTHR11760:SF19">
    <property type="entry name" value="SMALL RIBOSOMAL SUBUNIT PROTEIN US3C"/>
    <property type="match status" value="1"/>
</dbReference>
<dbReference type="GO" id="GO:0003735">
    <property type="term" value="F:structural constituent of ribosome"/>
    <property type="evidence" value="ECO:0007669"/>
    <property type="project" value="InterPro"/>
</dbReference>
<gene>
    <name evidence="7" type="primary">rpsC_1</name>
    <name evidence="7" type="ORF">NCTC10638_00688</name>
</gene>
<evidence type="ECO:0000256" key="1">
    <source>
        <dbReference type="ARBA" id="ARBA00010761"/>
    </source>
</evidence>
<dbReference type="EMBL" id="UGPN01000002">
    <property type="protein sequence ID" value="STY59517.1"/>
    <property type="molecule type" value="Genomic_DNA"/>
</dbReference>
<dbReference type="GO" id="GO:0006412">
    <property type="term" value="P:translation"/>
    <property type="evidence" value="ECO:0007669"/>
    <property type="project" value="InterPro"/>
</dbReference>
<dbReference type="Gene3D" id="3.30.1140.32">
    <property type="entry name" value="Ribosomal protein S3, C-terminal domain"/>
    <property type="match status" value="1"/>
</dbReference>
<feature type="domain" description="Small ribosomal subunit protein uS3 C-terminal" evidence="6">
    <location>
        <begin position="15"/>
        <end position="97"/>
    </location>
</feature>
<protein>
    <recommendedName>
        <fullName evidence="4">30S ribosomal protein S3</fullName>
    </recommendedName>
</protein>
<name>A0A378MUY5_MANHA</name>
<keyword evidence="3 5" id="KW-0687">Ribonucleoprotein</keyword>
<sequence>MKKPELDAKLVADSIASQLERRVMFRRAMKKAVQNAMKLGAKGIKVEVSGRLGGAEIARSEWYREGRVPLHTLRADIDYSTAEAHTTYGVIGVKVWIFKGEILGGMAAVIESEKEPAAQPKKAPRGKGRK</sequence>